<proteinExistence type="predicted"/>
<dbReference type="Proteomes" id="UP000198924">
    <property type="component" value="Unassembled WGS sequence"/>
</dbReference>
<evidence type="ECO:0000256" key="7">
    <source>
        <dbReference type="ARBA" id="ARBA00023288"/>
    </source>
</evidence>
<name>A0A1I3YI86_9GAMM</name>
<keyword evidence="4" id="KW-0472">Membrane</keyword>
<accession>A0A1I3YI86</accession>
<dbReference type="STRING" id="45496.SAMN04488079_10853"/>
<keyword evidence="3" id="KW-0573">Peptidoglycan synthesis</keyword>
<organism evidence="9 10">
    <name type="scientific">Methylophaga sulfidovorans</name>
    <dbReference type="NCBI Taxonomy" id="45496"/>
    <lineage>
        <taxon>Bacteria</taxon>
        <taxon>Pseudomonadati</taxon>
        <taxon>Pseudomonadota</taxon>
        <taxon>Gammaproteobacteria</taxon>
        <taxon>Thiotrichales</taxon>
        <taxon>Piscirickettsiaceae</taxon>
        <taxon>Methylophaga</taxon>
    </lineage>
</organism>
<dbReference type="Gene3D" id="3.40.50.2300">
    <property type="match status" value="2"/>
</dbReference>
<sequence>MFLKHSFWLSAIILLSLTACQPVQSPISMTKPAQIETVASELSGQYQQAADEYAQLALTNEGAEKAAYQLKAAQMYWQSGQVEQSQQQLAQIKLSLLDKSRRYDAAILGANIALFNSDGENALKALSAIQEKDLSAQNLKNVLKLKADAYTLTGNWLEKANTHLKLEKILTDPESLKNNREALWQALMQMTPQALDLFNPGYPPAEDSGWFALAYNIKAYQDNPEVLAVALEDWKRSYPNHPADPALYQKTLAAGTHIPKDIENIAVLLPNSGPFVEAAKAIKDAIIAAQYVSGSSAQLHFYDIQTDAVSGQSNVISQYDAAVANGAGVVIGPLQKSSVEILATHSDLSVPVLALNRTDDDQNYKNLYQFGLAPEDEAVAVADYAKQLGYKRSIVLAPYNDWGQRIASAFTNQWRKDGGTTLLVSNYNETENDFRDTLIPLMGLDQSEQRYKSLQGTLGRSLDFEPRRRGGVDFLFLVARPLKARQLVPQLKYHRSGQLPLLATSHVYSGQPDPQQNIDLNDLIICDIPWVFEQLAAEDPVYQALKNQSSENFASAIRLYALGADAYKLIPQLNTLSRDPTSSMEGATGTLSIDSQGHVIRKMLWAQFEQGELKLIK</sequence>
<feature type="chain" id="PRO_5011453238" description="LppC lipoprotein" evidence="8">
    <location>
        <begin position="26"/>
        <end position="617"/>
    </location>
</feature>
<dbReference type="GO" id="GO:0031241">
    <property type="term" value="C:periplasmic side of cell outer membrane"/>
    <property type="evidence" value="ECO:0007669"/>
    <property type="project" value="TreeGrafter"/>
</dbReference>
<dbReference type="EMBL" id="FOSH01000008">
    <property type="protein sequence ID" value="SFK30916.1"/>
    <property type="molecule type" value="Genomic_DNA"/>
</dbReference>
<dbReference type="PANTHER" id="PTHR38038:SF1">
    <property type="entry name" value="PENICILLIN-BINDING PROTEIN ACTIVATOR LPOA"/>
    <property type="match status" value="1"/>
</dbReference>
<dbReference type="GO" id="GO:0030234">
    <property type="term" value="F:enzyme regulator activity"/>
    <property type="evidence" value="ECO:0007669"/>
    <property type="project" value="TreeGrafter"/>
</dbReference>
<evidence type="ECO:0000256" key="3">
    <source>
        <dbReference type="ARBA" id="ARBA00022984"/>
    </source>
</evidence>
<feature type="signal peptide" evidence="8">
    <location>
        <begin position="1"/>
        <end position="25"/>
    </location>
</feature>
<evidence type="ECO:0000256" key="5">
    <source>
        <dbReference type="ARBA" id="ARBA00023139"/>
    </source>
</evidence>
<evidence type="ECO:0008006" key="11">
    <source>
        <dbReference type="Google" id="ProtNLM"/>
    </source>
</evidence>
<dbReference type="OrthoDB" id="6708821at2"/>
<evidence type="ECO:0000313" key="10">
    <source>
        <dbReference type="Proteomes" id="UP000198924"/>
    </source>
</evidence>
<evidence type="ECO:0000256" key="8">
    <source>
        <dbReference type="SAM" id="SignalP"/>
    </source>
</evidence>
<protein>
    <recommendedName>
        <fullName evidence="11">LppC lipoprotein</fullName>
    </recommendedName>
</protein>
<dbReference type="InterPro" id="IPR007443">
    <property type="entry name" value="LpoA"/>
</dbReference>
<keyword evidence="10" id="KW-1185">Reference proteome</keyword>
<evidence type="ECO:0000256" key="4">
    <source>
        <dbReference type="ARBA" id="ARBA00023136"/>
    </source>
</evidence>
<dbReference type="Gene3D" id="1.25.40.650">
    <property type="match status" value="1"/>
</dbReference>
<dbReference type="Gene3D" id="1.25.40.10">
    <property type="entry name" value="Tetratricopeptide repeat domain"/>
    <property type="match status" value="1"/>
</dbReference>
<dbReference type="SUPFAM" id="SSF53822">
    <property type="entry name" value="Periplasmic binding protein-like I"/>
    <property type="match status" value="1"/>
</dbReference>
<keyword evidence="5" id="KW-0564">Palmitate</keyword>
<dbReference type="RefSeq" id="WP_091713357.1">
    <property type="nucleotide sequence ID" value="NZ_FOSH01000008.1"/>
</dbReference>
<evidence type="ECO:0000256" key="6">
    <source>
        <dbReference type="ARBA" id="ARBA00023237"/>
    </source>
</evidence>
<reference evidence="10" key="1">
    <citation type="submission" date="2016-10" db="EMBL/GenBank/DDBJ databases">
        <authorList>
            <person name="Varghese N."/>
            <person name="Submissions S."/>
        </authorList>
    </citation>
    <scope>NUCLEOTIDE SEQUENCE [LARGE SCALE GENOMIC DNA]</scope>
    <source>
        <strain evidence="10">DSM 11578</strain>
    </source>
</reference>
<dbReference type="InterPro" id="IPR028082">
    <property type="entry name" value="Peripla_BP_I"/>
</dbReference>
<dbReference type="PANTHER" id="PTHR38038">
    <property type="entry name" value="PENICILLIN-BINDING PROTEIN ACTIVATOR LPOA"/>
    <property type="match status" value="1"/>
</dbReference>
<evidence type="ECO:0000313" key="9">
    <source>
        <dbReference type="EMBL" id="SFK30916.1"/>
    </source>
</evidence>
<keyword evidence="7" id="KW-0449">Lipoprotein</keyword>
<dbReference type="CDD" id="cd06339">
    <property type="entry name" value="PBP1_YraM_LppC_lipoprotein-like"/>
    <property type="match status" value="1"/>
</dbReference>
<evidence type="ECO:0000256" key="1">
    <source>
        <dbReference type="ARBA" id="ARBA00022729"/>
    </source>
</evidence>
<gene>
    <name evidence="9" type="ORF">SAMN04488079_10853</name>
</gene>
<dbReference type="Pfam" id="PF04348">
    <property type="entry name" value="LppC"/>
    <property type="match status" value="1"/>
</dbReference>
<keyword evidence="6" id="KW-0998">Cell outer membrane</keyword>
<dbReference type="GO" id="GO:0008360">
    <property type="term" value="P:regulation of cell shape"/>
    <property type="evidence" value="ECO:0007669"/>
    <property type="project" value="UniProtKB-KW"/>
</dbReference>
<dbReference type="PROSITE" id="PS51257">
    <property type="entry name" value="PROKAR_LIPOPROTEIN"/>
    <property type="match status" value="1"/>
</dbReference>
<keyword evidence="1 8" id="KW-0732">Signal</keyword>
<dbReference type="GO" id="GO:0009252">
    <property type="term" value="P:peptidoglycan biosynthetic process"/>
    <property type="evidence" value="ECO:0007669"/>
    <property type="project" value="UniProtKB-KW"/>
</dbReference>
<dbReference type="InterPro" id="IPR011990">
    <property type="entry name" value="TPR-like_helical_dom_sf"/>
</dbReference>
<evidence type="ECO:0000256" key="2">
    <source>
        <dbReference type="ARBA" id="ARBA00022960"/>
    </source>
</evidence>
<keyword evidence="2" id="KW-0133">Cell shape</keyword>
<dbReference type="AlphaFoldDB" id="A0A1I3YI86"/>